<feature type="transmembrane region" description="Helical" evidence="6">
    <location>
        <begin position="351"/>
        <end position="370"/>
    </location>
</feature>
<feature type="transmembrane region" description="Helical" evidence="6">
    <location>
        <begin position="145"/>
        <end position="166"/>
    </location>
</feature>
<evidence type="ECO:0000256" key="5">
    <source>
        <dbReference type="SAM" id="MobiDB-lite"/>
    </source>
</evidence>
<feature type="transmembrane region" description="Helical" evidence="6">
    <location>
        <begin position="287"/>
        <end position="307"/>
    </location>
</feature>
<dbReference type="InterPro" id="IPR020846">
    <property type="entry name" value="MFS_dom"/>
</dbReference>
<feature type="transmembrane region" description="Helical" evidence="6">
    <location>
        <begin position="257"/>
        <end position="280"/>
    </location>
</feature>
<dbReference type="PANTHER" id="PTHR23530">
    <property type="entry name" value="TRANSPORT PROTEIN-RELATED"/>
    <property type="match status" value="1"/>
</dbReference>
<gene>
    <name evidence="8" type="ORF">E3T53_00455</name>
</gene>
<keyword evidence="2 6" id="KW-0812">Transmembrane</keyword>
<dbReference type="Pfam" id="PF07690">
    <property type="entry name" value="MFS_1"/>
    <property type="match status" value="1"/>
</dbReference>
<dbReference type="InterPro" id="IPR036259">
    <property type="entry name" value="MFS_trans_sf"/>
</dbReference>
<feature type="transmembrane region" description="Helical" evidence="6">
    <location>
        <begin position="45"/>
        <end position="66"/>
    </location>
</feature>
<dbReference type="InterPro" id="IPR053160">
    <property type="entry name" value="MFS_DHA3_Transporter"/>
</dbReference>
<feature type="transmembrane region" description="Helical" evidence="6">
    <location>
        <begin position="313"/>
        <end position="331"/>
    </location>
</feature>
<proteinExistence type="predicted"/>
<feature type="domain" description="Major facilitator superfamily (MFS) profile" evidence="7">
    <location>
        <begin position="1"/>
        <end position="405"/>
    </location>
</feature>
<feature type="compositionally biased region" description="Pro residues" evidence="5">
    <location>
        <begin position="416"/>
        <end position="426"/>
    </location>
</feature>
<dbReference type="Gene3D" id="1.20.1250.20">
    <property type="entry name" value="MFS general substrate transporter like domains"/>
    <property type="match status" value="1"/>
</dbReference>
<feature type="transmembrane region" description="Helical" evidence="6">
    <location>
        <begin position="99"/>
        <end position="124"/>
    </location>
</feature>
<evidence type="ECO:0000256" key="4">
    <source>
        <dbReference type="ARBA" id="ARBA00023136"/>
    </source>
</evidence>
<dbReference type="GO" id="GO:0022857">
    <property type="term" value="F:transmembrane transporter activity"/>
    <property type="evidence" value="ECO:0007669"/>
    <property type="project" value="InterPro"/>
</dbReference>
<dbReference type="SUPFAM" id="SSF103473">
    <property type="entry name" value="MFS general substrate transporter"/>
    <property type="match status" value="1"/>
</dbReference>
<feature type="transmembrane region" description="Helical" evidence="6">
    <location>
        <begin position="12"/>
        <end position="33"/>
    </location>
</feature>
<dbReference type="AlphaFoldDB" id="A0A4Y8KYL5"/>
<dbReference type="InterPro" id="IPR011701">
    <property type="entry name" value="MFS"/>
</dbReference>
<dbReference type="PANTHER" id="PTHR23530:SF1">
    <property type="entry name" value="PERMEASE, MAJOR FACILITATOR SUPERFAMILY-RELATED"/>
    <property type="match status" value="1"/>
</dbReference>
<sequence>MNPAARRVQRIYLTLLLGNTLAASFIWGINMLFLLDAGLSNFEAFAANAFFTVGMVIFEIPTGVVADTIGRKASYLLGTITLSVTTGLYWMLWLWHAPFVWWAIVSVLLGLGFTFFSGAVEAWLVDALAFSRYTGSLEAVFGRGLVVTGIAMFTGSVLGGVIAQVTNLGVPFVLRAAVLIALFVFAAVVMKDIGFTPDRSAGPLKATRNVLAQSIEYGLKRRSVRYVMLAAPFASGVGFYAFYALQPYLLELYGDPSAYSVAGLAAAILSLSQVAGGMLAPRIRGLFALRTTAVIGASVISAVVLVVLGLNSLFWFAIALLMVWGFVFAVAGPVRQAYLNEMIPSEQRATVLSFDSLFGSLGGVFIQPALGRAADLGGYGTSLVIGGVVQLIGIPFLLASRRQRDPADNRTRQADPVPPLPDSPDQ</sequence>
<feature type="transmembrane region" description="Helical" evidence="6">
    <location>
        <begin position="172"/>
        <end position="190"/>
    </location>
</feature>
<keyword evidence="9" id="KW-1185">Reference proteome</keyword>
<evidence type="ECO:0000256" key="2">
    <source>
        <dbReference type="ARBA" id="ARBA00022692"/>
    </source>
</evidence>
<feature type="transmembrane region" description="Helical" evidence="6">
    <location>
        <begin position="73"/>
        <end position="93"/>
    </location>
</feature>
<organism evidence="8 9">
    <name type="scientific">Cryobacterium psychrophilum</name>
    <dbReference type="NCBI Taxonomy" id="41988"/>
    <lineage>
        <taxon>Bacteria</taxon>
        <taxon>Bacillati</taxon>
        <taxon>Actinomycetota</taxon>
        <taxon>Actinomycetes</taxon>
        <taxon>Micrococcales</taxon>
        <taxon>Microbacteriaceae</taxon>
        <taxon>Cryobacterium</taxon>
    </lineage>
</organism>
<comment type="subcellular location">
    <subcellularLocation>
        <location evidence="1">Cell membrane</location>
        <topology evidence="1">Multi-pass membrane protein</topology>
    </subcellularLocation>
</comment>
<keyword evidence="4 6" id="KW-0472">Membrane</keyword>
<evidence type="ECO:0000313" key="9">
    <source>
        <dbReference type="Proteomes" id="UP000298218"/>
    </source>
</evidence>
<evidence type="ECO:0000256" key="1">
    <source>
        <dbReference type="ARBA" id="ARBA00004651"/>
    </source>
</evidence>
<dbReference type="PROSITE" id="PS50850">
    <property type="entry name" value="MFS"/>
    <property type="match status" value="1"/>
</dbReference>
<comment type="caution">
    <text evidence="8">The sequence shown here is derived from an EMBL/GenBank/DDBJ whole genome shotgun (WGS) entry which is preliminary data.</text>
</comment>
<accession>A0A4Y8KYL5</accession>
<dbReference type="OrthoDB" id="3513479at2"/>
<keyword evidence="3 6" id="KW-1133">Transmembrane helix</keyword>
<evidence type="ECO:0000259" key="7">
    <source>
        <dbReference type="PROSITE" id="PS50850"/>
    </source>
</evidence>
<dbReference type="RefSeq" id="WP_134175028.1">
    <property type="nucleotide sequence ID" value="NZ_SODI01000001.1"/>
</dbReference>
<evidence type="ECO:0000256" key="3">
    <source>
        <dbReference type="ARBA" id="ARBA00022989"/>
    </source>
</evidence>
<reference evidence="8 9" key="1">
    <citation type="submission" date="2019-03" db="EMBL/GenBank/DDBJ databases">
        <title>Genomics of glacier-inhabiting Cryobacterium strains.</title>
        <authorList>
            <person name="Liu Q."/>
            <person name="Xin Y.-H."/>
        </authorList>
    </citation>
    <scope>NUCLEOTIDE SEQUENCE [LARGE SCALE GENOMIC DNA]</scope>
    <source>
        <strain evidence="8 9">CGMCC 1.4292</strain>
    </source>
</reference>
<feature type="region of interest" description="Disordered" evidence="5">
    <location>
        <begin position="404"/>
        <end position="426"/>
    </location>
</feature>
<feature type="transmembrane region" description="Helical" evidence="6">
    <location>
        <begin position="376"/>
        <end position="398"/>
    </location>
</feature>
<evidence type="ECO:0000313" key="8">
    <source>
        <dbReference type="EMBL" id="TFD82471.1"/>
    </source>
</evidence>
<feature type="compositionally biased region" description="Basic and acidic residues" evidence="5">
    <location>
        <begin position="404"/>
        <end position="413"/>
    </location>
</feature>
<name>A0A4Y8KYL5_9MICO</name>
<feature type="transmembrane region" description="Helical" evidence="6">
    <location>
        <begin position="226"/>
        <end position="245"/>
    </location>
</feature>
<protein>
    <submittedName>
        <fullName evidence="8">MFS transporter</fullName>
    </submittedName>
</protein>
<dbReference type="Proteomes" id="UP000298218">
    <property type="component" value="Unassembled WGS sequence"/>
</dbReference>
<dbReference type="GO" id="GO:0005886">
    <property type="term" value="C:plasma membrane"/>
    <property type="evidence" value="ECO:0007669"/>
    <property type="project" value="UniProtKB-SubCell"/>
</dbReference>
<evidence type="ECO:0000256" key="6">
    <source>
        <dbReference type="SAM" id="Phobius"/>
    </source>
</evidence>
<dbReference type="EMBL" id="SOHQ01000001">
    <property type="protein sequence ID" value="TFD82471.1"/>
    <property type="molecule type" value="Genomic_DNA"/>
</dbReference>